<dbReference type="CDD" id="cd02440">
    <property type="entry name" value="AdoMet_MTases"/>
    <property type="match status" value="1"/>
</dbReference>
<dbReference type="PANTHER" id="PTHR43464:SF77">
    <property type="entry name" value="BLL3586 PROTEIN"/>
    <property type="match status" value="1"/>
</dbReference>
<dbReference type="SUPFAM" id="SSF53335">
    <property type="entry name" value="S-adenosyl-L-methionine-dependent methyltransferases"/>
    <property type="match status" value="1"/>
</dbReference>
<dbReference type="PANTHER" id="PTHR43464">
    <property type="entry name" value="METHYLTRANSFERASE"/>
    <property type="match status" value="1"/>
</dbReference>
<accession>A0ABR7TW77</accession>
<gene>
    <name evidence="2" type="ORF">ICL07_30275</name>
</gene>
<dbReference type="InterPro" id="IPR013216">
    <property type="entry name" value="Methyltransf_11"/>
</dbReference>
<dbReference type="InterPro" id="IPR029063">
    <property type="entry name" value="SAM-dependent_MTases_sf"/>
</dbReference>
<evidence type="ECO:0000313" key="3">
    <source>
        <dbReference type="Proteomes" id="UP000659124"/>
    </source>
</evidence>
<keyword evidence="2" id="KW-0808">Transferase</keyword>
<dbReference type="Pfam" id="PF08241">
    <property type="entry name" value="Methyltransf_11"/>
    <property type="match status" value="1"/>
</dbReference>
<dbReference type="GO" id="GO:0032259">
    <property type="term" value="P:methylation"/>
    <property type="evidence" value="ECO:0007669"/>
    <property type="project" value="UniProtKB-KW"/>
</dbReference>
<proteinExistence type="predicted"/>
<sequence length="208" mass="23799">MEHKNGKPEFWETAFSEKQEMWGFEPAASALLAKDFFVGKAVKKVLIPGIGYGRNAQVFRDNGMTVTGIEISQTAIDMAKKHYGTDLVIHHGSVTDMPFDHQQYDGIFCYALIHLLDEQERAKLIRDCYHQLADNGYMVFTMISKTAPTYGQGEFISKDRYEMFGGVRMFFYDETAIHAEFDAYGLFDITTVTENYPFYLIKCKKSPC</sequence>
<comment type="caution">
    <text evidence="2">The sequence shown here is derived from an EMBL/GenBank/DDBJ whole genome shotgun (WGS) entry which is preliminary data.</text>
</comment>
<evidence type="ECO:0000259" key="1">
    <source>
        <dbReference type="Pfam" id="PF08241"/>
    </source>
</evidence>
<evidence type="ECO:0000313" key="2">
    <source>
        <dbReference type="EMBL" id="MBC9934703.1"/>
    </source>
</evidence>
<dbReference type="GO" id="GO:0008168">
    <property type="term" value="F:methyltransferase activity"/>
    <property type="evidence" value="ECO:0007669"/>
    <property type="project" value="UniProtKB-KW"/>
</dbReference>
<dbReference type="Proteomes" id="UP000659124">
    <property type="component" value="Unassembled WGS sequence"/>
</dbReference>
<keyword evidence="2" id="KW-0489">Methyltransferase</keyword>
<protein>
    <submittedName>
        <fullName evidence="2">Methyltransferase domain-containing protein</fullName>
    </submittedName>
</protein>
<dbReference type="Gene3D" id="3.40.50.150">
    <property type="entry name" value="Vaccinia Virus protein VP39"/>
    <property type="match status" value="1"/>
</dbReference>
<name>A0ABR7TW77_9BACT</name>
<keyword evidence="3" id="KW-1185">Reference proteome</keyword>
<organism evidence="2 3">
    <name type="scientific">Chitinophaga qingshengii</name>
    <dbReference type="NCBI Taxonomy" id="1569794"/>
    <lineage>
        <taxon>Bacteria</taxon>
        <taxon>Pseudomonadati</taxon>
        <taxon>Bacteroidota</taxon>
        <taxon>Chitinophagia</taxon>
        <taxon>Chitinophagales</taxon>
        <taxon>Chitinophagaceae</taxon>
        <taxon>Chitinophaga</taxon>
    </lineage>
</organism>
<dbReference type="EMBL" id="JACVFC010000006">
    <property type="protein sequence ID" value="MBC9934703.1"/>
    <property type="molecule type" value="Genomic_DNA"/>
</dbReference>
<reference evidence="2 3" key="1">
    <citation type="submission" date="2020-09" db="EMBL/GenBank/DDBJ databases">
        <title>Genome sequences of type strains of Chitinophaga qingshengii and Chitinophaga varians.</title>
        <authorList>
            <person name="Kittiwongwattana C."/>
        </authorList>
    </citation>
    <scope>NUCLEOTIDE SEQUENCE [LARGE SCALE GENOMIC DNA]</scope>
    <source>
        <strain evidence="2 3">JCM 30026</strain>
    </source>
</reference>
<feature type="domain" description="Methyltransferase type 11" evidence="1">
    <location>
        <begin position="49"/>
        <end position="140"/>
    </location>
</feature>